<dbReference type="EMBL" id="CP001816">
    <property type="protein sequence ID" value="ACZ12581.1"/>
    <property type="molecule type" value="Genomic_DNA"/>
</dbReference>
<evidence type="ECO:0000313" key="2">
    <source>
        <dbReference type="EMBL" id="ACZ12581.1"/>
    </source>
</evidence>
<name>D1B3B1_SULD5</name>
<keyword evidence="3" id="KW-1185">Reference proteome</keyword>
<dbReference type="PANTHER" id="PTHR34219">
    <property type="entry name" value="IRON-REGULATED INNER MEMBRANE PROTEIN-RELATED"/>
    <property type="match status" value="1"/>
</dbReference>
<keyword evidence="1" id="KW-1133">Transmembrane helix</keyword>
<accession>D1B3B1</accession>
<dbReference type="STRING" id="525898.Sdel_1565"/>
<keyword evidence="1" id="KW-0812">Transmembrane</keyword>
<feature type="transmembrane region" description="Helical" evidence="1">
    <location>
        <begin position="142"/>
        <end position="163"/>
    </location>
</feature>
<dbReference type="AlphaFoldDB" id="D1B3B1"/>
<feature type="transmembrane region" description="Helical" evidence="1">
    <location>
        <begin position="184"/>
        <end position="212"/>
    </location>
</feature>
<dbReference type="RefSeq" id="WP_012857331.1">
    <property type="nucleotide sequence ID" value="NC_013512.1"/>
</dbReference>
<dbReference type="Pfam" id="PF03929">
    <property type="entry name" value="PepSY_TM"/>
    <property type="match status" value="1"/>
</dbReference>
<dbReference type="PANTHER" id="PTHR34219:SF3">
    <property type="entry name" value="BLL7967 PROTEIN"/>
    <property type="match status" value="1"/>
</dbReference>
<sequence length="381" mass="42893" precursor="true">MQKKIWFYTHWLLGLVAGFILVIVGVSGALLSYEKEIMGLMNQKSFRIEATANEKLSPDVLLNAFKEKHPQSVVVGVRIFSDPNASTAIMVQGAKAGGKNMLNYYINPYTAELLPEVRGDAFFRVVLEVHRRLLLGEVGKQIVAASTVALLILSFSGIYLYWGSIRKSLKSSLSINFKAKGRGFLYKLHSALGLWGLLFFVLISLTGLTWSYEWYRTSLYRMVGVEMPQHGMKPFGKKSSSSNMKLGQNEADRLLSQAWELFETTVKGEYRVALFRLPDGKGKVDFTYMDKDAPHSRAFNTLSFNAKEGTVLSHVRYDEKPVTEQVMSSMLPLHSGEFFGWGGRFLIFLSSMSMVLFGVTGLMLYLDRRKKARKKAALRTA</sequence>
<evidence type="ECO:0000256" key="1">
    <source>
        <dbReference type="SAM" id="Phobius"/>
    </source>
</evidence>
<dbReference type="KEGG" id="sdl:Sdel_1565"/>
<protein>
    <submittedName>
        <fullName evidence="2">PepSY-associated TM helix domain protein</fullName>
    </submittedName>
</protein>
<evidence type="ECO:0000313" key="3">
    <source>
        <dbReference type="Proteomes" id="UP000002222"/>
    </source>
</evidence>
<dbReference type="eggNOG" id="COG3182">
    <property type="taxonomic scope" value="Bacteria"/>
</dbReference>
<keyword evidence="1" id="KW-0472">Membrane</keyword>
<reference evidence="3" key="1">
    <citation type="submission" date="2009-11" db="EMBL/GenBank/DDBJ databases">
        <title>The complete genome of Sulfurospirillum deleyianum DSM 6946.</title>
        <authorList>
            <consortium name="US DOE Joint Genome Institute (JGI-PGF)"/>
            <person name="Lucas S."/>
            <person name="Copeland A."/>
            <person name="Lapidus A."/>
            <person name="Glavina del Rio T."/>
            <person name="Dalin E."/>
            <person name="Tice H."/>
            <person name="Bruce D."/>
            <person name="Goodwin L."/>
            <person name="Pitluck S."/>
            <person name="Kyrpides N."/>
            <person name="Mavromatis K."/>
            <person name="Ivanova N."/>
            <person name="Ovchinnikova G."/>
            <person name="Munk A.C."/>
            <person name="Lu M."/>
            <person name="Brettin T."/>
            <person name="Detter J.C."/>
            <person name="Han C."/>
            <person name="Tapia R."/>
            <person name="Larimer F."/>
            <person name="Land M."/>
            <person name="Hauser L."/>
            <person name="Markowitz V."/>
            <person name="Cheng J.F."/>
            <person name="Hugenholtz P."/>
            <person name="Woyke T."/>
            <person name="Wu D."/>
            <person name="Aumann P."/>
            <person name="Schneider S."/>
            <person name="Lang E."/>
            <person name="Spring S."/>
            <person name="Klenk H.P."/>
            <person name="Eisen J.A."/>
        </authorList>
    </citation>
    <scope>NUCLEOTIDE SEQUENCE [LARGE SCALE GENOMIC DNA]</scope>
    <source>
        <strain evidence="3">ATCC 51133 / DSM 6946 / 5175</strain>
    </source>
</reference>
<proteinExistence type="predicted"/>
<feature type="transmembrane region" description="Helical" evidence="1">
    <location>
        <begin position="345"/>
        <end position="366"/>
    </location>
</feature>
<dbReference type="Proteomes" id="UP000002222">
    <property type="component" value="Chromosome"/>
</dbReference>
<dbReference type="InterPro" id="IPR005625">
    <property type="entry name" value="PepSY-ass_TM"/>
</dbReference>
<dbReference type="HOGENOM" id="CLU_031962_2_0_7"/>
<organism evidence="2 3">
    <name type="scientific">Sulfurospirillum deleyianum (strain ATCC 51133 / DSM 6946 / 5175)</name>
    <dbReference type="NCBI Taxonomy" id="525898"/>
    <lineage>
        <taxon>Bacteria</taxon>
        <taxon>Pseudomonadati</taxon>
        <taxon>Campylobacterota</taxon>
        <taxon>Epsilonproteobacteria</taxon>
        <taxon>Campylobacterales</taxon>
        <taxon>Sulfurospirillaceae</taxon>
        <taxon>Sulfurospirillum</taxon>
    </lineage>
</organism>
<gene>
    <name evidence="2" type="ordered locus">Sdel_1565</name>
</gene>
<dbReference type="OrthoDB" id="9816402at2"/>
<reference evidence="2 3" key="2">
    <citation type="journal article" date="2010" name="Stand. Genomic Sci.">
        <title>Complete genome sequence of Sulfurospirillum deleyianum type strain (5175).</title>
        <authorList>
            <person name="Sikorski J."/>
            <person name="Lapidus A."/>
            <person name="Copeland A."/>
            <person name="Glavina Del Rio T."/>
            <person name="Nolan M."/>
            <person name="Lucas S."/>
            <person name="Chen F."/>
            <person name="Tice H."/>
            <person name="Cheng J.F."/>
            <person name="Saunders E."/>
            <person name="Bruce D."/>
            <person name="Goodwin L."/>
            <person name="Pitluck S."/>
            <person name="Ovchinnikova G."/>
            <person name="Pati A."/>
            <person name="Ivanova N."/>
            <person name="Mavromatis K."/>
            <person name="Chen A."/>
            <person name="Palaniappan K."/>
            <person name="Chain P."/>
            <person name="Land M."/>
            <person name="Hauser L."/>
            <person name="Chang Y.J."/>
            <person name="Jeffries C.D."/>
            <person name="Brettin T."/>
            <person name="Detter J.C."/>
            <person name="Han C."/>
            <person name="Rohde M."/>
            <person name="Lang E."/>
            <person name="Spring S."/>
            <person name="Goker M."/>
            <person name="Bristow J."/>
            <person name="Eisen J.A."/>
            <person name="Markowitz V."/>
            <person name="Hugenholtz P."/>
            <person name="Kyrpides N.C."/>
            <person name="Klenk H.P."/>
        </authorList>
    </citation>
    <scope>NUCLEOTIDE SEQUENCE [LARGE SCALE GENOMIC DNA]</scope>
    <source>
        <strain evidence="3">ATCC 51133 / DSM 6946 / 5175</strain>
    </source>
</reference>
<feature type="transmembrane region" description="Helical" evidence="1">
    <location>
        <begin position="12"/>
        <end position="33"/>
    </location>
</feature>